<evidence type="ECO:0000259" key="7">
    <source>
        <dbReference type="PROSITE" id="PS50111"/>
    </source>
</evidence>
<evidence type="ECO:0000256" key="6">
    <source>
        <dbReference type="SAM" id="Phobius"/>
    </source>
</evidence>
<evidence type="ECO:0000313" key="9">
    <source>
        <dbReference type="EMBL" id="MFC4654404.1"/>
    </source>
</evidence>
<dbReference type="Pfam" id="PF00015">
    <property type="entry name" value="MCPsignal"/>
    <property type="match status" value="1"/>
</dbReference>
<dbReference type="Proteomes" id="UP001595962">
    <property type="component" value="Unassembled WGS sequence"/>
</dbReference>
<gene>
    <name evidence="9" type="ORF">ACFO3I_05100</name>
</gene>
<evidence type="ECO:0000256" key="5">
    <source>
        <dbReference type="SAM" id="Coils"/>
    </source>
</evidence>
<keyword evidence="2 4" id="KW-0807">Transducer</keyword>
<feature type="domain" description="HAMP" evidence="8">
    <location>
        <begin position="438"/>
        <end position="491"/>
    </location>
</feature>
<dbReference type="EMBL" id="JBHSGB010000005">
    <property type="protein sequence ID" value="MFC4654404.1"/>
    <property type="molecule type" value="Genomic_DNA"/>
</dbReference>
<evidence type="ECO:0000256" key="3">
    <source>
        <dbReference type="ARBA" id="ARBA00029447"/>
    </source>
</evidence>
<name>A0ABV9JI91_9GAMM</name>
<evidence type="ECO:0000313" key="10">
    <source>
        <dbReference type="Proteomes" id="UP001595962"/>
    </source>
</evidence>
<evidence type="ECO:0000256" key="4">
    <source>
        <dbReference type="PROSITE-ProRule" id="PRU00284"/>
    </source>
</evidence>
<accession>A0ABV9JI91</accession>
<dbReference type="SMART" id="SM00283">
    <property type="entry name" value="MA"/>
    <property type="match status" value="1"/>
</dbReference>
<protein>
    <submittedName>
        <fullName evidence="9">Methyl-accepting chemotaxis protein</fullName>
    </submittedName>
</protein>
<evidence type="ECO:0000256" key="1">
    <source>
        <dbReference type="ARBA" id="ARBA00004370"/>
    </source>
</evidence>
<keyword evidence="6" id="KW-0472">Membrane</keyword>
<comment type="similarity">
    <text evidence="3">Belongs to the methyl-accepting chemotaxis (MCP) protein family.</text>
</comment>
<evidence type="ECO:0000256" key="2">
    <source>
        <dbReference type="ARBA" id="ARBA00023224"/>
    </source>
</evidence>
<dbReference type="InterPro" id="IPR003660">
    <property type="entry name" value="HAMP_dom"/>
</dbReference>
<dbReference type="Gene3D" id="1.10.287.950">
    <property type="entry name" value="Methyl-accepting chemotaxis protein"/>
    <property type="match status" value="1"/>
</dbReference>
<dbReference type="SUPFAM" id="SSF58104">
    <property type="entry name" value="Methyl-accepting chemotaxis protein (MCP) signaling domain"/>
    <property type="match status" value="1"/>
</dbReference>
<dbReference type="InterPro" id="IPR004089">
    <property type="entry name" value="MCPsignal_dom"/>
</dbReference>
<proteinExistence type="inferred from homology"/>
<dbReference type="PROSITE" id="PS50111">
    <property type="entry name" value="CHEMOTAXIS_TRANSDUC_2"/>
    <property type="match status" value="1"/>
</dbReference>
<feature type="coiled-coil region" evidence="5">
    <location>
        <begin position="525"/>
        <end position="570"/>
    </location>
</feature>
<comment type="subcellular location">
    <subcellularLocation>
        <location evidence="1">Membrane</location>
    </subcellularLocation>
</comment>
<feature type="transmembrane region" description="Helical" evidence="6">
    <location>
        <begin position="412"/>
        <end position="437"/>
    </location>
</feature>
<sequence>MNIARKLTLGAGVLVVSAVMVSATLSGVLALSESSTALKKATEQQFLALTSGRHSLLTQELDSQKQLLSAMANNRLTQDALYAFKNPFVSYRYEVQAPSLDVLKQQVGHWYQQNFQPYYQQQTQGQPFPLDNYLAQSKLESLLLQQYYVVSNDKPLAQQYLLDDRSDGSVYGQQHRKYHHSFLEILQRYGYQDLMLVDAANLNVIYNVSKGPLFASNLQQGPFAKTELASLLSRMQKTPKAGLQISAISAYPGSLLQQVLWLAVPVMAPGSQELLSGFLVAQYPVSRFTQLMTAGQKWGELGLGQSGDLYLINDERKLVTELRPYLENPTEFLQQNPQFQAGPYGLGGINRLDSAEAELALQGQSGIAEVTDHRGNAVLKSWTPLQIGTHQYALLVQQDSDESYAPVSDIRWSLILSSTLAVLVLGVVVMWLVYVAARRFASPLQRLNQQIDDAAQQHDLTVQFAHRSGDEIGAISSAMTSLFRSFRDLISRISSATEQTASAASQNLQISQLCRDAAERQGADMQLLEQQSELLDRQLQQSAEVLRRSAQQASRAAEQAEQGYEDIEQVALNIRQLSGQVSNSSQSMSALRDAATAIVSVLDTIKGISEQTNLLALNAAIEAARAGEHGRGFAVVADEVRHLSGSTQNATAEIQQMLRRLMSTVDETALDLAKERESAEQCLQGSEQALNALSSIRSLIGTIGQHSAEVATNGEAQYQANQRLRAKLTAVKQAAEHTVASMNELYHTASSQERLAIQMLESSRAFKV</sequence>
<keyword evidence="6" id="KW-0812">Transmembrane</keyword>
<organism evidence="9 10">
    <name type="scientific">Rheinheimera marina</name>
    <dbReference type="NCBI Taxonomy" id="1774958"/>
    <lineage>
        <taxon>Bacteria</taxon>
        <taxon>Pseudomonadati</taxon>
        <taxon>Pseudomonadota</taxon>
        <taxon>Gammaproteobacteria</taxon>
        <taxon>Chromatiales</taxon>
        <taxon>Chromatiaceae</taxon>
        <taxon>Rheinheimera</taxon>
    </lineage>
</organism>
<dbReference type="PROSITE" id="PS50885">
    <property type="entry name" value="HAMP"/>
    <property type="match status" value="1"/>
</dbReference>
<feature type="domain" description="Methyl-accepting transducer" evidence="7">
    <location>
        <begin position="496"/>
        <end position="732"/>
    </location>
</feature>
<keyword evidence="10" id="KW-1185">Reference proteome</keyword>
<evidence type="ECO:0000259" key="8">
    <source>
        <dbReference type="PROSITE" id="PS50885"/>
    </source>
</evidence>
<dbReference type="Pfam" id="PF00672">
    <property type="entry name" value="HAMP"/>
    <property type="match status" value="1"/>
</dbReference>
<reference evidence="10" key="1">
    <citation type="journal article" date="2019" name="Int. J. Syst. Evol. Microbiol.">
        <title>The Global Catalogue of Microorganisms (GCM) 10K type strain sequencing project: providing services to taxonomists for standard genome sequencing and annotation.</title>
        <authorList>
            <consortium name="The Broad Institute Genomics Platform"/>
            <consortium name="The Broad Institute Genome Sequencing Center for Infectious Disease"/>
            <person name="Wu L."/>
            <person name="Ma J."/>
        </authorList>
    </citation>
    <scope>NUCLEOTIDE SEQUENCE [LARGE SCALE GENOMIC DNA]</scope>
    <source>
        <strain evidence="10">DT28</strain>
    </source>
</reference>
<dbReference type="PANTHER" id="PTHR32089">
    <property type="entry name" value="METHYL-ACCEPTING CHEMOTAXIS PROTEIN MCPB"/>
    <property type="match status" value="1"/>
</dbReference>
<dbReference type="PANTHER" id="PTHR32089:SF70">
    <property type="entry name" value="ENERGY TAXIS MODULATING METHYL ACCEPTING SENSORY TRANSDUCER"/>
    <property type="match status" value="1"/>
</dbReference>
<keyword evidence="6" id="KW-1133">Transmembrane helix</keyword>
<dbReference type="Gene3D" id="6.10.340.10">
    <property type="match status" value="1"/>
</dbReference>
<keyword evidence="5" id="KW-0175">Coiled coil</keyword>
<dbReference type="SMART" id="SM00304">
    <property type="entry name" value="HAMP"/>
    <property type="match status" value="1"/>
</dbReference>
<comment type="caution">
    <text evidence="9">The sequence shown here is derived from an EMBL/GenBank/DDBJ whole genome shotgun (WGS) entry which is preliminary data.</text>
</comment>
<dbReference type="RefSeq" id="WP_377332286.1">
    <property type="nucleotide sequence ID" value="NZ_JBHSGB010000005.1"/>
</dbReference>